<evidence type="ECO:0000259" key="4">
    <source>
        <dbReference type="SMART" id="SM00409"/>
    </source>
</evidence>
<dbReference type="InterPro" id="IPR050671">
    <property type="entry name" value="CD300_family_receptors"/>
</dbReference>
<evidence type="ECO:0000256" key="3">
    <source>
        <dbReference type="ARBA" id="ARBA00023136"/>
    </source>
</evidence>
<accession>A0AAR2M6H5</accession>
<evidence type="ECO:0000256" key="2">
    <source>
        <dbReference type="ARBA" id="ARBA00022692"/>
    </source>
</evidence>
<dbReference type="SUPFAM" id="SSF48726">
    <property type="entry name" value="Immunoglobulin"/>
    <property type="match status" value="1"/>
</dbReference>
<feature type="domain" description="Immunoglobulin" evidence="4">
    <location>
        <begin position="13"/>
        <end position="115"/>
    </location>
</feature>
<sequence length="145" mass="15974">MDVCPLLVGGGESGRVMGYSGGGVLIKCRYDTQYTSNQKFLCKGPWPGLTCTDKIKAGVKNKWINSGRFSLFDKTRAAQFWVMIRELTVEDSGTYKCGVYKSGFDVYTPVELKVEEGESLTTLHLVITDSLSSDTLYLTFSSLIG</sequence>
<reference evidence="5" key="2">
    <citation type="submission" date="2025-08" db="UniProtKB">
        <authorList>
            <consortium name="Ensembl"/>
        </authorList>
    </citation>
    <scope>IDENTIFICATION</scope>
</reference>
<dbReference type="Gene3D" id="2.60.40.10">
    <property type="entry name" value="Immunoglobulins"/>
    <property type="match status" value="1"/>
</dbReference>
<dbReference type="PANTHER" id="PTHR11860:SF118">
    <property type="entry name" value="CMRF35-LIKE MOLECULE 3-RELATED"/>
    <property type="match status" value="1"/>
</dbReference>
<dbReference type="Pfam" id="PF07686">
    <property type="entry name" value="V-set"/>
    <property type="match status" value="1"/>
</dbReference>
<evidence type="ECO:0000313" key="6">
    <source>
        <dbReference type="Proteomes" id="UP001501920"/>
    </source>
</evidence>
<reference evidence="5" key="3">
    <citation type="submission" date="2025-09" db="UniProtKB">
        <authorList>
            <consortium name="Ensembl"/>
        </authorList>
    </citation>
    <scope>IDENTIFICATION</scope>
</reference>
<evidence type="ECO:0000313" key="5">
    <source>
        <dbReference type="Ensembl" id="ENSPNAP00000082992.1"/>
    </source>
</evidence>
<name>A0AAR2M6H5_PYGNA</name>
<dbReference type="GO" id="GO:0005886">
    <property type="term" value="C:plasma membrane"/>
    <property type="evidence" value="ECO:0007669"/>
    <property type="project" value="TreeGrafter"/>
</dbReference>
<dbReference type="InterPro" id="IPR003599">
    <property type="entry name" value="Ig_sub"/>
</dbReference>
<dbReference type="Proteomes" id="UP001501920">
    <property type="component" value="Chromosome 12"/>
</dbReference>
<dbReference type="AlphaFoldDB" id="A0AAR2M6H5"/>
<dbReference type="GeneTree" id="ENSGT00950000182977"/>
<dbReference type="Ensembl" id="ENSPNAT00000080344.1">
    <property type="protein sequence ID" value="ENSPNAP00000082992.1"/>
    <property type="gene ID" value="ENSPNAG00000034314.1"/>
</dbReference>
<keyword evidence="3" id="KW-0472">Membrane</keyword>
<dbReference type="InterPro" id="IPR036179">
    <property type="entry name" value="Ig-like_dom_sf"/>
</dbReference>
<dbReference type="GO" id="GO:0004888">
    <property type="term" value="F:transmembrane signaling receptor activity"/>
    <property type="evidence" value="ECO:0007669"/>
    <property type="project" value="TreeGrafter"/>
</dbReference>
<comment type="subcellular location">
    <subcellularLocation>
        <location evidence="1">Membrane</location>
    </subcellularLocation>
</comment>
<evidence type="ECO:0000256" key="1">
    <source>
        <dbReference type="ARBA" id="ARBA00004370"/>
    </source>
</evidence>
<dbReference type="InterPro" id="IPR013106">
    <property type="entry name" value="Ig_V-set"/>
</dbReference>
<keyword evidence="6" id="KW-1185">Reference proteome</keyword>
<proteinExistence type="predicted"/>
<protein>
    <recommendedName>
        <fullName evidence="4">Immunoglobulin domain-containing protein</fullName>
    </recommendedName>
</protein>
<keyword evidence="2" id="KW-0812">Transmembrane</keyword>
<dbReference type="PANTHER" id="PTHR11860">
    <property type="entry name" value="POLYMERIC-IMMUNOGLOBULIN RECEPTOR"/>
    <property type="match status" value="1"/>
</dbReference>
<dbReference type="InterPro" id="IPR013783">
    <property type="entry name" value="Ig-like_fold"/>
</dbReference>
<reference evidence="5 6" key="1">
    <citation type="submission" date="2020-10" db="EMBL/GenBank/DDBJ databases">
        <title>Pygocentrus nattereri (red-bellied piranha) genome, fPygNat1, primary haplotype.</title>
        <authorList>
            <person name="Myers G."/>
            <person name="Meyer A."/>
            <person name="Karagic N."/>
            <person name="Pippel M."/>
            <person name="Winkler S."/>
            <person name="Tracey A."/>
            <person name="Wood J."/>
            <person name="Formenti G."/>
            <person name="Howe K."/>
            <person name="Fedrigo O."/>
            <person name="Jarvis E.D."/>
        </authorList>
    </citation>
    <scope>NUCLEOTIDE SEQUENCE [LARGE SCALE GENOMIC DNA]</scope>
</reference>
<dbReference type="SMART" id="SM00409">
    <property type="entry name" value="IG"/>
    <property type="match status" value="1"/>
</dbReference>
<organism evidence="5 6">
    <name type="scientific">Pygocentrus nattereri</name>
    <name type="common">Red-bellied piranha</name>
    <dbReference type="NCBI Taxonomy" id="42514"/>
    <lineage>
        <taxon>Eukaryota</taxon>
        <taxon>Metazoa</taxon>
        <taxon>Chordata</taxon>
        <taxon>Craniata</taxon>
        <taxon>Vertebrata</taxon>
        <taxon>Euteleostomi</taxon>
        <taxon>Actinopterygii</taxon>
        <taxon>Neopterygii</taxon>
        <taxon>Teleostei</taxon>
        <taxon>Ostariophysi</taxon>
        <taxon>Characiformes</taxon>
        <taxon>Characoidei</taxon>
        <taxon>Pygocentrus</taxon>
    </lineage>
</organism>